<organism evidence="1 2">
    <name type="scientific">Mucinivorans hirudinis</name>
    <dbReference type="NCBI Taxonomy" id="1433126"/>
    <lineage>
        <taxon>Bacteria</taxon>
        <taxon>Pseudomonadati</taxon>
        <taxon>Bacteroidota</taxon>
        <taxon>Bacteroidia</taxon>
        <taxon>Bacteroidales</taxon>
        <taxon>Rikenellaceae</taxon>
        <taxon>Mucinivorans</taxon>
    </lineage>
</organism>
<dbReference type="OrthoDB" id="628098at2"/>
<dbReference type="GO" id="GO:0008889">
    <property type="term" value="F:glycerophosphodiester phosphodiesterase activity"/>
    <property type="evidence" value="ECO:0007669"/>
    <property type="project" value="UniProtKB-EC"/>
</dbReference>
<evidence type="ECO:0000313" key="1">
    <source>
        <dbReference type="EMBL" id="CDN33100.1"/>
    </source>
</evidence>
<dbReference type="Proteomes" id="UP000027616">
    <property type="component" value="Chromosome I"/>
</dbReference>
<dbReference type="InterPro" id="IPR008928">
    <property type="entry name" value="6-hairpin_glycosidase_sf"/>
</dbReference>
<sequence>MIRFFAIIILGIIYQCSFSQTVELGSSNVRVSWQKGEKGWVVTELSLKIADQWRGWGENSGRYTILFDSIMPTTKPSKFERIVDSAIVIFPESEFKYITKTFDRAASPVALNTAAEAISFFADECIKKEDKVIFTKNLAQGKFTTIWSTDAAYPNDIFVETTLEVTCRGYYSIASVDIADISASNLSWGVIPGYFQGRINGDFIASYAYAQGLPTRPVICRESTITLPTTILTNGEGLSLAVVVEPNQHSPRVEENNSVHDRQWSIGLSHMSRDYKITPTAYHPILAERGSFAQKGETIKFKYRFTLQNKNWYEIYKYVANDIYKFDKSLNLKSTNQSLTNRVLSMYDYLTDNKTSHWNIENYKGMEIGAQSYMGGVAGADNDAMKNSDIGAVWMLSNLLQDTILQKTRIPYVRNFKLAQQQEDGFFAGAAEGQYYLAKKSQFVEEWGSHFEPMGLTYYTLCDIGNILLFEPNDQELKEKLRHGAEKLLSWQRGDGSWRVAFDRETKKRKYDDISDLRPTFYGLYVAYRILGDERYLQGAKKGADWYIENAVKNGHFIGVCGDVRFVNDFATAQSAQALLDMFDITKEQRYKEAAIAVAKIYTTSIYTYPTPTTDKVMLNNREWSDWQLSQAGLGFEHGGIIGSAVLSGPILLAGHTGLFVRMAQTTGDKFFLDLARSAALGRDAFVNPQTHVASYYWTKFDQGAGQFPHHAWWQVGWIVDYLVAESEYRSGGKISFPRGFVTSKVGPHQTRGFDTGLIFGDRVKLTLKKDLIKIDNENIDYFTAESLTSKKQYIVLLNQQNSVNYISLKNIKNVENLTKNGNSKIEIQPFGIAVLSIK</sequence>
<keyword evidence="2" id="KW-1185">Reference proteome</keyword>
<reference evidence="1 2" key="1">
    <citation type="journal article" date="2015" name="Genome Announc.">
        <title>Complete Genome Sequence of the Novel Leech Symbiont Mucinivorans hirudinis M3T.</title>
        <authorList>
            <person name="Nelson M.C."/>
            <person name="Bomar L."/>
            <person name="Graf J."/>
        </authorList>
    </citation>
    <scope>NUCLEOTIDE SEQUENCE [LARGE SCALE GENOMIC DNA]</scope>
    <source>
        <strain evidence="2">M3</strain>
    </source>
</reference>
<evidence type="ECO:0000313" key="2">
    <source>
        <dbReference type="Proteomes" id="UP000027616"/>
    </source>
</evidence>
<dbReference type="EC" id="3.1.4.46" evidence="1"/>
<dbReference type="eggNOG" id="COG1331">
    <property type="taxonomic scope" value="Bacteria"/>
</dbReference>
<gene>
    <name evidence="1" type="ORF">BN938_3038</name>
</gene>
<dbReference type="EMBL" id="HG934468">
    <property type="protein sequence ID" value="CDN33100.1"/>
    <property type="molecule type" value="Genomic_DNA"/>
</dbReference>
<proteinExistence type="predicted"/>
<dbReference type="HOGENOM" id="CLU_008692_0_0_10"/>
<dbReference type="SUPFAM" id="SSF48208">
    <property type="entry name" value="Six-hairpin glycosidases"/>
    <property type="match status" value="1"/>
</dbReference>
<accession>A0A060RBU5</accession>
<protein>
    <submittedName>
        <fullName evidence="1">Glycerophosphoryl diester phosphodiesterase</fullName>
        <ecNumber evidence="1">3.1.4.46</ecNumber>
    </submittedName>
</protein>
<name>A0A060RBU5_9BACT</name>
<dbReference type="AlphaFoldDB" id="A0A060RBU5"/>
<dbReference type="PATRIC" id="fig|1433126.3.peg.3005"/>
<dbReference type="Gene3D" id="1.50.10.20">
    <property type="match status" value="1"/>
</dbReference>
<dbReference type="STRING" id="1433126.BN938_3038"/>
<dbReference type="GO" id="GO:0005975">
    <property type="term" value="P:carbohydrate metabolic process"/>
    <property type="evidence" value="ECO:0007669"/>
    <property type="project" value="InterPro"/>
</dbReference>
<dbReference type="KEGG" id="rbc:BN938_3038"/>
<keyword evidence="1" id="KW-0378">Hydrolase</keyword>